<gene>
    <name evidence="4" type="ORF">CALCODRAFT_111312</name>
</gene>
<keyword evidence="5" id="KW-1185">Reference proteome</keyword>
<feature type="transmembrane region" description="Helical" evidence="2">
    <location>
        <begin position="256"/>
        <end position="279"/>
    </location>
</feature>
<feature type="compositionally biased region" description="Polar residues" evidence="1">
    <location>
        <begin position="349"/>
        <end position="362"/>
    </location>
</feature>
<feature type="compositionally biased region" description="Low complexity" evidence="1">
    <location>
        <begin position="184"/>
        <end position="195"/>
    </location>
</feature>
<evidence type="ECO:0000256" key="3">
    <source>
        <dbReference type="SAM" id="SignalP"/>
    </source>
</evidence>
<accession>A0A165D1V6</accession>
<feature type="chain" id="PRO_5007856349" evidence="3">
    <location>
        <begin position="22"/>
        <end position="401"/>
    </location>
</feature>
<evidence type="ECO:0000313" key="5">
    <source>
        <dbReference type="Proteomes" id="UP000076842"/>
    </source>
</evidence>
<evidence type="ECO:0000256" key="1">
    <source>
        <dbReference type="SAM" id="MobiDB-lite"/>
    </source>
</evidence>
<dbReference type="OrthoDB" id="2576311at2759"/>
<name>A0A165D1V6_9BASI</name>
<reference evidence="4 5" key="1">
    <citation type="journal article" date="2016" name="Mol. Biol. Evol.">
        <title>Comparative Genomics of Early-Diverging Mushroom-Forming Fungi Provides Insights into the Origins of Lignocellulose Decay Capabilities.</title>
        <authorList>
            <person name="Nagy L.G."/>
            <person name="Riley R."/>
            <person name="Tritt A."/>
            <person name="Adam C."/>
            <person name="Daum C."/>
            <person name="Floudas D."/>
            <person name="Sun H."/>
            <person name="Yadav J.S."/>
            <person name="Pangilinan J."/>
            <person name="Larsson K.H."/>
            <person name="Matsuura K."/>
            <person name="Barry K."/>
            <person name="Labutti K."/>
            <person name="Kuo R."/>
            <person name="Ohm R.A."/>
            <person name="Bhattacharya S.S."/>
            <person name="Shirouzu T."/>
            <person name="Yoshinaga Y."/>
            <person name="Martin F.M."/>
            <person name="Grigoriev I.V."/>
            <person name="Hibbett D.S."/>
        </authorList>
    </citation>
    <scope>NUCLEOTIDE SEQUENCE [LARGE SCALE GENOMIC DNA]</scope>
    <source>
        <strain evidence="4 5">HHB12733</strain>
    </source>
</reference>
<feature type="region of interest" description="Disordered" evidence="1">
    <location>
        <begin position="315"/>
        <end position="401"/>
    </location>
</feature>
<feature type="compositionally biased region" description="Polar residues" evidence="1">
    <location>
        <begin position="316"/>
        <end position="332"/>
    </location>
</feature>
<evidence type="ECO:0000256" key="2">
    <source>
        <dbReference type="SAM" id="Phobius"/>
    </source>
</evidence>
<keyword evidence="2" id="KW-0472">Membrane</keyword>
<dbReference type="InParanoid" id="A0A165D1V6"/>
<dbReference type="Proteomes" id="UP000076842">
    <property type="component" value="Unassembled WGS sequence"/>
</dbReference>
<protein>
    <submittedName>
        <fullName evidence="4">Uncharacterized protein</fullName>
    </submittedName>
</protein>
<dbReference type="STRING" id="1353952.A0A165D1V6"/>
<sequence length="401" mass="42057">MADAVLLLLLLFALCAPSTFGQDACSVIPTLFNNDKGQTPCQVYSELMNAPQCSGIGALTVPPEPVPTTFGSYQAPNVLDCWCSTVAYYIFSACSTCQGQASLSWDEYSAQCTAGSIGITVGSFPGTLPEGTSIPAWAMLDAIGNFSLPVIEEVVSFSYPDTNPTSTFPVNPLSLSSVTTSSPTLSGSSPANSSAPFTSGSATAPPIGAPSHGVVTYASLPPTTWPQPFTWSEGSEPTILPTSQPSARQSMSLKPIVGGAVGGACAILISLACLHYLLWRRKRYAADKYRISLGGAGLSAPIPWMPRPDEAPFSSYRVSLSGSTSPMPTSANRPRGETPPPEYTDLSRRATTVTSSAEHLTQPSPASTSSSGRSREKVVGRTNRSPRHIYPPLVNIPPTPS</sequence>
<organism evidence="4 5">
    <name type="scientific">Calocera cornea HHB12733</name>
    <dbReference type="NCBI Taxonomy" id="1353952"/>
    <lineage>
        <taxon>Eukaryota</taxon>
        <taxon>Fungi</taxon>
        <taxon>Dikarya</taxon>
        <taxon>Basidiomycota</taxon>
        <taxon>Agaricomycotina</taxon>
        <taxon>Dacrymycetes</taxon>
        <taxon>Dacrymycetales</taxon>
        <taxon>Dacrymycetaceae</taxon>
        <taxon>Calocera</taxon>
    </lineage>
</organism>
<evidence type="ECO:0000313" key="4">
    <source>
        <dbReference type="EMBL" id="KZT51885.1"/>
    </source>
</evidence>
<dbReference type="AlphaFoldDB" id="A0A165D1V6"/>
<feature type="compositionally biased region" description="Low complexity" evidence="1">
    <location>
        <begin position="363"/>
        <end position="372"/>
    </location>
</feature>
<feature type="region of interest" description="Disordered" evidence="1">
    <location>
        <begin position="184"/>
        <end position="203"/>
    </location>
</feature>
<keyword evidence="3" id="KW-0732">Signal</keyword>
<keyword evidence="2" id="KW-1133">Transmembrane helix</keyword>
<keyword evidence="2" id="KW-0812">Transmembrane</keyword>
<feature type="signal peptide" evidence="3">
    <location>
        <begin position="1"/>
        <end position="21"/>
    </location>
</feature>
<dbReference type="EMBL" id="KV424086">
    <property type="protein sequence ID" value="KZT51885.1"/>
    <property type="molecule type" value="Genomic_DNA"/>
</dbReference>
<proteinExistence type="predicted"/>